<dbReference type="RefSeq" id="WP_072876253.1">
    <property type="nucleotide sequence ID" value="NZ_FOKU01000001.1"/>
</dbReference>
<evidence type="ECO:0000313" key="3">
    <source>
        <dbReference type="Proteomes" id="UP000184031"/>
    </source>
</evidence>
<protein>
    <submittedName>
        <fullName evidence="2">Uncharacterized protein</fullName>
    </submittedName>
</protein>
<evidence type="ECO:0000313" key="4">
    <source>
        <dbReference type="Proteomes" id="UP000198940"/>
    </source>
</evidence>
<dbReference type="EMBL" id="FOKU01000001">
    <property type="protein sequence ID" value="SFB68429.1"/>
    <property type="molecule type" value="Genomic_DNA"/>
</dbReference>
<gene>
    <name evidence="1" type="ORF">SAMN04487891_101372</name>
    <name evidence="2" type="ORF">SAMN05216293_0376</name>
</gene>
<dbReference type="STRING" id="1055723.SAMN05216293_0376"/>
<name>A0A1M6PYJ4_9FLAO</name>
<evidence type="ECO:0000313" key="1">
    <source>
        <dbReference type="EMBL" id="SFB68429.1"/>
    </source>
</evidence>
<dbReference type="Proteomes" id="UP000198940">
    <property type="component" value="Unassembled WGS sequence"/>
</dbReference>
<dbReference type="AlphaFoldDB" id="A0A1M6PYJ4"/>
<accession>A0A3A1P0Z2</accession>
<dbReference type="Proteomes" id="UP000184031">
    <property type="component" value="Unassembled WGS sequence"/>
</dbReference>
<sequence length="103" mass="11690">MLKLLAFPIVSVMLVSILMASPFVPLLGREYSTALILGASEEENNSNETANGKNFESKFFVFRNFFPVDPSFYQEQNLTSLGYVFQLMEHTIEILDPPPRKLV</sequence>
<proteinExistence type="predicted"/>
<keyword evidence="4" id="KW-1185">Reference proteome</keyword>
<evidence type="ECO:0000313" key="2">
    <source>
        <dbReference type="EMBL" id="SHK13008.1"/>
    </source>
</evidence>
<dbReference type="EMBL" id="FRAT01000001">
    <property type="protein sequence ID" value="SHK13008.1"/>
    <property type="molecule type" value="Genomic_DNA"/>
</dbReference>
<reference evidence="2 3" key="1">
    <citation type="submission" date="2016-11" db="EMBL/GenBank/DDBJ databases">
        <authorList>
            <person name="Varghese N."/>
            <person name="Submissions S."/>
        </authorList>
    </citation>
    <scope>NUCLEOTIDE SEQUENCE [LARGE SCALE GENOMIC DNA]</scope>
    <source>
        <strain evidence="2 3">CGMCC 1.12174</strain>
        <strain evidence="1 4">DSM 26351</strain>
    </source>
</reference>
<accession>A0A1M6PYJ4</accession>
<dbReference type="OrthoDB" id="1453329at2"/>
<comment type="caution">
    <text evidence="2">The sequence shown here is derived from an EMBL/GenBank/DDBJ whole genome shotgun (WGS) entry which is preliminary data.</text>
</comment>
<organism evidence="2 3">
    <name type="scientific">Flagellimonas taeanensis</name>
    <dbReference type="NCBI Taxonomy" id="1005926"/>
    <lineage>
        <taxon>Bacteria</taxon>
        <taxon>Pseudomonadati</taxon>
        <taxon>Bacteroidota</taxon>
        <taxon>Flavobacteriia</taxon>
        <taxon>Flavobacteriales</taxon>
        <taxon>Flavobacteriaceae</taxon>
        <taxon>Flagellimonas</taxon>
    </lineage>
</organism>